<comment type="catalytic activity">
    <reaction evidence="1">
        <text>S-ubiquitinyl-[E2 ubiquitin-conjugating enzyme]-L-cysteine + [acceptor protein]-L-lysine = [E2 ubiquitin-conjugating enzyme]-L-cysteine + N(6)-ubiquitinyl-[acceptor protein]-L-lysine.</text>
        <dbReference type="EC" id="2.3.2.27"/>
    </reaction>
</comment>
<evidence type="ECO:0000313" key="15">
    <source>
        <dbReference type="EMBL" id="KFO21670.1"/>
    </source>
</evidence>
<dbReference type="Proteomes" id="UP000028990">
    <property type="component" value="Unassembled WGS sequence"/>
</dbReference>
<evidence type="ECO:0000256" key="10">
    <source>
        <dbReference type="ARBA" id="ARBA00023242"/>
    </source>
</evidence>
<dbReference type="SMART" id="SM00184">
    <property type="entry name" value="RING"/>
    <property type="match status" value="1"/>
</dbReference>
<feature type="compositionally biased region" description="Low complexity" evidence="13">
    <location>
        <begin position="46"/>
        <end position="88"/>
    </location>
</feature>
<evidence type="ECO:0000256" key="3">
    <source>
        <dbReference type="ARBA" id="ARBA00004906"/>
    </source>
</evidence>
<organism evidence="15 16">
    <name type="scientific">Fukomys damarensis</name>
    <name type="common">Damaraland mole rat</name>
    <name type="synonym">Cryptomys damarensis</name>
    <dbReference type="NCBI Taxonomy" id="885580"/>
    <lineage>
        <taxon>Eukaryota</taxon>
        <taxon>Metazoa</taxon>
        <taxon>Chordata</taxon>
        <taxon>Craniata</taxon>
        <taxon>Vertebrata</taxon>
        <taxon>Euteleostomi</taxon>
        <taxon>Mammalia</taxon>
        <taxon>Eutheria</taxon>
        <taxon>Euarchontoglires</taxon>
        <taxon>Glires</taxon>
        <taxon>Rodentia</taxon>
        <taxon>Hystricomorpha</taxon>
        <taxon>Bathyergidae</taxon>
        <taxon>Fukomys</taxon>
    </lineage>
</organism>
<dbReference type="GO" id="GO:0060816">
    <property type="term" value="P:random inactivation of X chromosome"/>
    <property type="evidence" value="ECO:0007669"/>
    <property type="project" value="TreeGrafter"/>
</dbReference>
<dbReference type="SUPFAM" id="SSF57850">
    <property type="entry name" value="RING/U-box"/>
    <property type="match status" value="1"/>
</dbReference>
<dbReference type="FunFam" id="3.30.40.10:FF:000054">
    <property type="entry name" value="E3 ubiquitin-protein ligase RLIM isoform X1"/>
    <property type="match status" value="1"/>
</dbReference>
<evidence type="ECO:0000256" key="4">
    <source>
        <dbReference type="ARBA" id="ARBA00012483"/>
    </source>
</evidence>
<dbReference type="InterPro" id="IPR001841">
    <property type="entry name" value="Znf_RING"/>
</dbReference>
<dbReference type="InterPro" id="IPR051834">
    <property type="entry name" value="RING_finger_E3_ligase"/>
</dbReference>
<dbReference type="PANTHER" id="PTHR45931:SF1">
    <property type="entry name" value="RING-TYPE DOMAIN-CONTAINING PROTEIN"/>
    <property type="match status" value="1"/>
</dbReference>
<gene>
    <name evidence="15" type="ORF">H920_16933</name>
</gene>
<evidence type="ECO:0000256" key="6">
    <source>
        <dbReference type="ARBA" id="ARBA00022723"/>
    </source>
</evidence>
<protein>
    <recommendedName>
        <fullName evidence="4">RING-type E3 ubiquitin transferase</fullName>
        <ecNumber evidence="4">2.3.2.27</ecNumber>
    </recommendedName>
</protein>
<keyword evidence="9" id="KW-0862">Zinc</keyword>
<feature type="domain" description="RING-type" evidence="14">
    <location>
        <begin position="151"/>
        <end position="192"/>
    </location>
</feature>
<comment type="pathway">
    <text evidence="3">Protein modification; protein ubiquitination.</text>
</comment>
<evidence type="ECO:0000256" key="5">
    <source>
        <dbReference type="ARBA" id="ARBA00022679"/>
    </source>
</evidence>
<evidence type="ECO:0000256" key="12">
    <source>
        <dbReference type="PROSITE-ProRule" id="PRU00175"/>
    </source>
</evidence>
<dbReference type="PROSITE" id="PS50089">
    <property type="entry name" value="ZF_RING_2"/>
    <property type="match status" value="1"/>
</dbReference>
<evidence type="ECO:0000256" key="9">
    <source>
        <dbReference type="ARBA" id="ARBA00022833"/>
    </source>
</evidence>
<dbReference type="GO" id="GO:0005634">
    <property type="term" value="C:nucleus"/>
    <property type="evidence" value="ECO:0007669"/>
    <property type="project" value="UniProtKB-SubCell"/>
</dbReference>
<dbReference type="InterPro" id="IPR013083">
    <property type="entry name" value="Znf_RING/FYVE/PHD"/>
</dbReference>
<evidence type="ECO:0000313" key="16">
    <source>
        <dbReference type="Proteomes" id="UP000028990"/>
    </source>
</evidence>
<keyword evidence="8" id="KW-0833">Ubl conjugation pathway</keyword>
<dbReference type="PANTHER" id="PTHR45931">
    <property type="entry name" value="SI:CH211-59O9.10"/>
    <property type="match status" value="1"/>
</dbReference>
<proteinExistence type="inferred from homology"/>
<dbReference type="GO" id="GO:0008270">
    <property type="term" value="F:zinc ion binding"/>
    <property type="evidence" value="ECO:0007669"/>
    <property type="project" value="UniProtKB-KW"/>
</dbReference>
<dbReference type="Gene3D" id="3.30.40.10">
    <property type="entry name" value="Zinc/RING finger domain, C3HC4 (zinc finger)"/>
    <property type="match status" value="1"/>
</dbReference>
<dbReference type="Pfam" id="PF13639">
    <property type="entry name" value="zf-RING_2"/>
    <property type="match status" value="1"/>
</dbReference>
<evidence type="ECO:0000256" key="7">
    <source>
        <dbReference type="ARBA" id="ARBA00022771"/>
    </source>
</evidence>
<sequence>MRSYGELNYFNYSDSHSEPSASISSGVMGRLESQNGRGTSRGGSSSGSSSSSISSFSLSSSLTSSSSCESTETNSELSEGSNEEGSSSARREGRSRASVTFDESGSLPFLSLAQFFLLNDDDDDQQSGLTKEQIDSLAMRSSGENDELKTCSVCIREYTEGDKLRQLPCSHEYHAHCIDHWLSENSTCPICRRTVLTSGNRENV</sequence>
<keyword evidence="10" id="KW-0539">Nucleus</keyword>
<dbReference type="AlphaFoldDB" id="A0A091CVD8"/>
<keyword evidence="16" id="KW-1185">Reference proteome</keyword>
<keyword evidence="6" id="KW-0479">Metal-binding</keyword>
<evidence type="ECO:0000256" key="8">
    <source>
        <dbReference type="ARBA" id="ARBA00022786"/>
    </source>
</evidence>
<evidence type="ECO:0000256" key="13">
    <source>
        <dbReference type="SAM" id="MobiDB-lite"/>
    </source>
</evidence>
<keyword evidence="5" id="KW-0808">Transferase</keyword>
<keyword evidence="7 12" id="KW-0863">Zinc-finger</keyword>
<evidence type="ECO:0000256" key="2">
    <source>
        <dbReference type="ARBA" id="ARBA00004123"/>
    </source>
</evidence>
<name>A0A091CVD8_FUKDA</name>
<dbReference type="GO" id="GO:0016567">
    <property type="term" value="P:protein ubiquitination"/>
    <property type="evidence" value="ECO:0007669"/>
    <property type="project" value="TreeGrafter"/>
</dbReference>
<evidence type="ECO:0000256" key="11">
    <source>
        <dbReference type="ARBA" id="ARBA00038418"/>
    </source>
</evidence>
<dbReference type="GO" id="GO:0006511">
    <property type="term" value="P:ubiquitin-dependent protein catabolic process"/>
    <property type="evidence" value="ECO:0007669"/>
    <property type="project" value="TreeGrafter"/>
</dbReference>
<evidence type="ECO:0000256" key="1">
    <source>
        <dbReference type="ARBA" id="ARBA00000900"/>
    </source>
</evidence>
<evidence type="ECO:0000259" key="14">
    <source>
        <dbReference type="PROSITE" id="PS50089"/>
    </source>
</evidence>
<dbReference type="EC" id="2.3.2.27" evidence="4"/>
<reference evidence="15 16" key="1">
    <citation type="submission" date="2013-11" db="EMBL/GenBank/DDBJ databases">
        <title>The Damaraland mole rat (Fukomys damarensis) genome and evolution of African mole rats.</title>
        <authorList>
            <person name="Gladyshev V.N."/>
            <person name="Fang X."/>
        </authorList>
    </citation>
    <scope>NUCLEOTIDE SEQUENCE [LARGE SCALE GENOMIC DNA]</scope>
    <source>
        <tissue evidence="15">Liver</tissue>
    </source>
</reference>
<dbReference type="GO" id="GO:0061630">
    <property type="term" value="F:ubiquitin protein ligase activity"/>
    <property type="evidence" value="ECO:0007669"/>
    <property type="project" value="UniProtKB-EC"/>
</dbReference>
<feature type="region of interest" description="Disordered" evidence="13">
    <location>
        <begin position="10"/>
        <end position="99"/>
    </location>
</feature>
<comment type="subcellular location">
    <subcellularLocation>
        <location evidence="2">Nucleus</location>
    </subcellularLocation>
</comment>
<dbReference type="EMBL" id="KN124309">
    <property type="protein sequence ID" value="KFO21670.1"/>
    <property type="molecule type" value="Genomic_DNA"/>
</dbReference>
<comment type="similarity">
    <text evidence="11">Belongs to the RNF12 family.</text>
</comment>
<accession>A0A091CVD8</accession>
<feature type="compositionally biased region" description="Polar residues" evidence="13">
    <location>
        <begin position="10"/>
        <end position="25"/>
    </location>
</feature>